<comment type="caution">
    <text evidence="2">The sequence shown here is derived from an EMBL/GenBank/DDBJ whole genome shotgun (WGS) entry which is preliminary data.</text>
</comment>
<dbReference type="InterPro" id="IPR015897">
    <property type="entry name" value="CHK_kinase-like"/>
</dbReference>
<dbReference type="Proteomes" id="UP000770661">
    <property type="component" value="Unassembled WGS sequence"/>
</dbReference>
<dbReference type="OrthoDB" id="5915577at2759"/>
<keyword evidence="3" id="KW-1185">Reference proteome</keyword>
<protein>
    <recommendedName>
        <fullName evidence="1">CHK kinase-like domain-containing protein</fullName>
    </recommendedName>
</protein>
<dbReference type="Gene3D" id="3.90.1200.10">
    <property type="match status" value="1"/>
</dbReference>
<evidence type="ECO:0000313" key="2">
    <source>
        <dbReference type="EMBL" id="KAG0728017.1"/>
    </source>
</evidence>
<feature type="domain" description="CHK kinase-like" evidence="1">
    <location>
        <begin position="143"/>
        <end position="333"/>
    </location>
</feature>
<evidence type="ECO:0000313" key="3">
    <source>
        <dbReference type="Proteomes" id="UP000770661"/>
    </source>
</evidence>
<dbReference type="SMART" id="SM00587">
    <property type="entry name" value="CHK"/>
    <property type="match status" value="1"/>
</dbReference>
<dbReference type="InterPro" id="IPR011009">
    <property type="entry name" value="Kinase-like_dom_sf"/>
</dbReference>
<gene>
    <name evidence="2" type="ORF">GWK47_003882</name>
</gene>
<dbReference type="SUPFAM" id="SSF56112">
    <property type="entry name" value="Protein kinase-like (PK-like)"/>
    <property type="match status" value="1"/>
</dbReference>
<proteinExistence type="predicted"/>
<dbReference type="Pfam" id="PF02958">
    <property type="entry name" value="EcKL"/>
    <property type="match status" value="1"/>
</dbReference>
<accession>A0A8J4YJ51</accession>
<dbReference type="EMBL" id="JACEEZ010002726">
    <property type="protein sequence ID" value="KAG0728017.1"/>
    <property type="molecule type" value="Genomic_DNA"/>
</dbReference>
<dbReference type="PANTHER" id="PTHR11012:SF56">
    <property type="entry name" value="CHK KINASE-LIKE DOMAIN-CONTAINING PROTEIN-RELATED"/>
    <property type="match status" value="1"/>
</dbReference>
<name>A0A8J4YJ51_CHIOP</name>
<sequence length="414" mass="46752">MTDVPEVAEAEDTTKKYGPLTDDLLRNTLRKDKGDAAELVSWKCEDFTKKGDNYASFVTSVKVQYREAKEGALKEASYVAKIAHQMEMETKFRSIMNEVFEKEGCCFLEILPKMNQAMRELHLDAIRTAEGYCVSLELGKEVLMVEDLRARHFKMCDRRRGMDVLHATLVLKELGRMHAASLVVEKLGCSLTETWPVIVEKWLHSEDSSMDMFIKIMAAQIEGAAMIMEKIPKYEHVVEWIRELKPRAMQIFKDALLQGLKFSVLTHGDCWSNNVLFRYDAEGAPVEVMLVDLQGMRMASAGADLSYFLYSSFTGGGDACSLLSEELLQELRDKMTFGCVSGMILAPIVLSEEQDVVGFFDISEETIDKSSQERQEIVTRMGERGDGQLRDRFLSMFDEMVEAGIVSRADAAAQ</sequence>
<dbReference type="PANTHER" id="PTHR11012">
    <property type="entry name" value="PROTEIN KINASE-LIKE DOMAIN-CONTAINING"/>
    <property type="match status" value="1"/>
</dbReference>
<dbReference type="AlphaFoldDB" id="A0A8J4YJ51"/>
<organism evidence="2 3">
    <name type="scientific">Chionoecetes opilio</name>
    <name type="common">Atlantic snow crab</name>
    <name type="synonym">Cancer opilio</name>
    <dbReference type="NCBI Taxonomy" id="41210"/>
    <lineage>
        <taxon>Eukaryota</taxon>
        <taxon>Metazoa</taxon>
        <taxon>Ecdysozoa</taxon>
        <taxon>Arthropoda</taxon>
        <taxon>Crustacea</taxon>
        <taxon>Multicrustacea</taxon>
        <taxon>Malacostraca</taxon>
        <taxon>Eumalacostraca</taxon>
        <taxon>Eucarida</taxon>
        <taxon>Decapoda</taxon>
        <taxon>Pleocyemata</taxon>
        <taxon>Brachyura</taxon>
        <taxon>Eubrachyura</taxon>
        <taxon>Majoidea</taxon>
        <taxon>Majidae</taxon>
        <taxon>Chionoecetes</taxon>
    </lineage>
</organism>
<reference evidence="2" key="1">
    <citation type="submission" date="2020-07" db="EMBL/GenBank/DDBJ databases">
        <title>The High-quality genome of the commercially important snow crab, Chionoecetes opilio.</title>
        <authorList>
            <person name="Jeong J.-H."/>
            <person name="Ryu S."/>
        </authorList>
    </citation>
    <scope>NUCLEOTIDE SEQUENCE</scope>
    <source>
        <strain evidence="2">MADBK_172401_WGS</strain>
        <tissue evidence="2">Digestive gland</tissue>
    </source>
</reference>
<dbReference type="InterPro" id="IPR004119">
    <property type="entry name" value="EcKL"/>
</dbReference>
<evidence type="ECO:0000259" key="1">
    <source>
        <dbReference type="SMART" id="SM00587"/>
    </source>
</evidence>